<protein>
    <submittedName>
        <fullName evidence="2">Uncharacterized protein</fullName>
    </submittedName>
</protein>
<evidence type="ECO:0000313" key="2">
    <source>
        <dbReference type="EMBL" id="KAK0430295.1"/>
    </source>
</evidence>
<comment type="caution">
    <text evidence="2">The sequence shown here is derived from an EMBL/GenBank/DDBJ whole genome shotgun (WGS) entry which is preliminary data.</text>
</comment>
<evidence type="ECO:0000313" key="3">
    <source>
        <dbReference type="Proteomes" id="UP001175226"/>
    </source>
</evidence>
<evidence type="ECO:0000256" key="1">
    <source>
        <dbReference type="SAM" id="Coils"/>
    </source>
</evidence>
<proteinExistence type="predicted"/>
<reference evidence="2" key="1">
    <citation type="submission" date="2023-06" db="EMBL/GenBank/DDBJ databases">
        <authorList>
            <consortium name="Lawrence Berkeley National Laboratory"/>
            <person name="Ahrendt S."/>
            <person name="Sahu N."/>
            <person name="Indic B."/>
            <person name="Wong-Bajracharya J."/>
            <person name="Merenyi Z."/>
            <person name="Ke H.-M."/>
            <person name="Monk M."/>
            <person name="Kocsube S."/>
            <person name="Drula E."/>
            <person name="Lipzen A."/>
            <person name="Balint B."/>
            <person name="Henrissat B."/>
            <person name="Andreopoulos B."/>
            <person name="Martin F.M."/>
            <person name="Harder C.B."/>
            <person name="Rigling D."/>
            <person name="Ford K.L."/>
            <person name="Foster G.D."/>
            <person name="Pangilinan J."/>
            <person name="Papanicolaou A."/>
            <person name="Barry K."/>
            <person name="LaButti K."/>
            <person name="Viragh M."/>
            <person name="Koriabine M."/>
            <person name="Yan M."/>
            <person name="Riley R."/>
            <person name="Champramary S."/>
            <person name="Plett K.L."/>
            <person name="Tsai I.J."/>
            <person name="Slot J."/>
            <person name="Sipos G."/>
            <person name="Plett J."/>
            <person name="Nagy L.G."/>
            <person name="Grigoriev I.V."/>
        </authorList>
    </citation>
    <scope>NUCLEOTIDE SEQUENCE</scope>
    <source>
        <strain evidence="2">FPL87.14</strain>
    </source>
</reference>
<organism evidence="2 3">
    <name type="scientific">Armillaria borealis</name>
    <dbReference type="NCBI Taxonomy" id="47425"/>
    <lineage>
        <taxon>Eukaryota</taxon>
        <taxon>Fungi</taxon>
        <taxon>Dikarya</taxon>
        <taxon>Basidiomycota</taxon>
        <taxon>Agaricomycotina</taxon>
        <taxon>Agaricomycetes</taxon>
        <taxon>Agaricomycetidae</taxon>
        <taxon>Agaricales</taxon>
        <taxon>Marasmiineae</taxon>
        <taxon>Physalacriaceae</taxon>
        <taxon>Armillaria</taxon>
    </lineage>
</organism>
<keyword evidence="3" id="KW-1185">Reference proteome</keyword>
<dbReference type="EMBL" id="JAUEPT010000157">
    <property type="protein sequence ID" value="KAK0430295.1"/>
    <property type="molecule type" value="Genomic_DNA"/>
</dbReference>
<feature type="coiled-coil region" evidence="1">
    <location>
        <begin position="8"/>
        <end position="35"/>
    </location>
</feature>
<sequence length="238" mass="26271">MAKTTLEAAMAKKVLDDLAKAKEKAKEKKDEDNEKLLVAAGIVPSGEERDSESDPVDRKTVAMAKLRKRCRIAEGKKKAGSMDSWKRKFQLASVVESGEDGNALVGLLGPKHLKTEHEPMAQDKVFTGSGHCGKCHTNKAICFVHGGVHMCQRCHVKKVRCTFNKGGEDSGTAESPSILESLQDISSRLTYLEDKVEAIMGHMEDLVDDYNVDNKVKYSEDFIPKSIKAKFEASQMEL</sequence>
<dbReference type="Proteomes" id="UP001175226">
    <property type="component" value="Unassembled WGS sequence"/>
</dbReference>
<accession>A0AA39ME86</accession>
<gene>
    <name evidence="2" type="ORF">EV421DRAFT_1913100</name>
</gene>
<keyword evidence="1" id="KW-0175">Coiled coil</keyword>
<dbReference type="AlphaFoldDB" id="A0AA39ME86"/>
<name>A0AA39ME86_9AGAR</name>